<dbReference type="Pfam" id="PF04299">
    <property type="entry name" value="FMN_bind_2"/>
    <property type="match status" value="1"/>
</dbReference>
<dbReference type="PANTHER" id="PTHR35802:SF1">
    <property type="entry name" value="PROTEASE SYNTHASE AND SPORULATION PROTEIN PAI 2"/>
    <property type="match status" value="1"/>
</dbReference>
<dbReference type="Gene3D" id="2.30.110.10">
    <property type="entry name" value="Electron Transport, Fmn-binding Protein, Chain A"/>
    <property type="match status" value="1"/>
</dbReference>
<organism evidence="1 2">
    <name type="scientific">Neonectria ditissima</name>
    <dbReference type="NCBI Taxonomy" id="78410"/>
    <lineage>
        <taxon>Eukaryota</taxon>
        <taxon>Fungi</taxon>
        <taxon>Dikarya</taxon>
        <taxon>Ascomycota</taxon>
        <taxon>Pezizomycotina</taxon>
        <taxon>Sordariomycetes</taxon>
        <taxon>Hypocreomycetidae</taxon>
        <taxon>Hypocreales</taxon>
        <taxon>Nectriaceae</taxon>
        <taxon>Neonectria</taxon>
    </lineage>
</organism>
<reference evidence="1 2" key="1">
    <citation type="submission" date="2015-09" db="EMBL/GenBank/DDBJ databases">
        <title>Draft genome of a European isolate of the apple canker pathogen Neonectria ditissima.</title>
        <authorList>
            <person name="Gomez-Cortecero A."/>
            <person name="Harrison R.J."/>
            <person name="Armitage A.D."/>
        </authorList>
    </citation>
    <scope>NUCLEOTIDE SEQUENCE [LARGE SCALE GENOMIC DNA]</scope>
    <source>
        <strain evidence="1 2">R09/05</strain>
    </source>
</reference>
<dbReference type="PANTHER" id="PTHR35802">
    <property type="entry name" value="PROTEASE SYNTHASE AND SPORULATION PROTEIN PAI 2"/>
    <property type="match status" value="1"/>
</dbReference>
<sequence length="261" mass="29101">MHLRPDHAEKDLRVLRKLIRENALGQMTTAIPSSTHPFLQTSHIPFVLDVEDETSETELGRLRCHMARQNPQSKAMMDSLTENPALNNVIEQDVLIIFTSPVQHYVTSKFYTETKLGSGKVVPTWNYAAVQVYGRAKVYFDSKSDESVNFLQTQMEDLSHQCETSVMGYTGGDAPVEWKVSDAPSRYVELLRKAIIGVEITITRLEGKFKMSQEMGVGDREGVIKGFARLDSEAGGAMSKLVKERCDQSDEAKAAAKSAVQ</sequence>
<dbReference type="PIRSF" id="PIRSF010372">
    <property type="entry name" value="PaiB"/>
    <property type="match status" value="1"/>
</dbReference>
<keyword evidence="2" id="KW-1185">Reference proteome</keyword>
<dbReference type="OrthoDB" id="2101473at2759"/>
<gene>
    <name evidence="1" type="ORF">AK830_g9241</name>
</gene>
<dbReference type="AlphaFoldDB" id="A0A0P7AS69"/>
<name>A0A0P7AS69_9HYPO</name>
<comment type="caution">
    <text evidence="1">The sequence shown here is derived from an EMBL/GenBank/DDBJ whole genome shotgun (WGS) entry which is preliminary data.</text>
</comment>
<evidence type="ECO:0008006" key="3">
    <source>
        <dbReference type="Google" id="ProtNLM"/>
    </source>
</evidence>
<evidence type="ECO:0000313" key="2">
    <source>
        <dbReference type="Proteomes" id="UP000050424"/>
    </source>
</evidence>
<proteinExistence type="predicted"/>
<dbReference type="InterPro" id="IPR012349">
    <property type="entry name" value="Split_barrel_FMN-bd"/>
</dbReference>
<evidence type="ECO:0000313" key="1">
    <source>
        <dbReference type="EMBL" id="KPM37335.1"/>
    </source>
</evidence>
<dbReference type="EMBL" id="LKCW01000169">
    <property type="protein sequence ID" value="KPM37335.1"/>
    <property type="molecule type" value="Genomic_DNA"/>
</dbReference>
<dbReference type="SUPFAM" id="SSF50475">
    <property type="entry name" value="FMN-binding split barrel"/>
    <property type="match status" value="1"/>
</dbReference>
<protein>
    <recommendedName>
        <fullName evidence="3">Transcriptional regulator</fullName>
    </recommendedName>
</protein>
<accession>A0A0P7AS69</accession>
<dbReference type="Proteomes" id="UP000050424">
    <property type="component" value="Unassembled WGS sequence"/>
</dbReference>
<dbReference type="InterPro" id="IPR007396">
    <property type="entry name" value="TR_PAI2-type"/>
</dbReference>